<evidence type="ECO:0000313" key="5">
    <source>
        <dbReference type="Proteomes" id="UP001626550"/>
    </source>
</evidence>
<accession>A0ABD2QEH0</accession>
<comment type="caution">
    <text evidence="4">The sequence shown here is derived from an EMBL/GenBank/DDBJ whole genome shotgun (WGS) entry which is preliminary data.</text>
</comment>
<protein>
    <recommendedName>
        <fullName evidence="6">Multidrug and toxin extrusion protein 1</fullName>
    </recommendedName>
</protein>
<dbReference type="PANTHER" id="PTHR11206">
    <property type="entry name" value="MULTIDRUG RESISTANCE PROTEIN"/>
    <property type="match status" value="1"/>
</dbReference>
<feature type="region of interest" description="Disordered" evidence="2">
    <location>
        <begin position="33"/>
        <end position="58"/>
    </location>
</feature>
<reference evidence="4 5" key="1">
    <citation type="submission" date="2024-11" db="EMBL/GenBank/DDBJ databases">
        <title>Adaptive evolution of stress response genes in parasites aligns with host niche diversity.</title>
        <authorList>
            <person name="Hahn C."/>
            <person name="Resl P."/>
        </authorList>
    </citation>
    <scope>NUCLEOTIDE SEQUENCE [LARGE SCALE GENOMIC DNA]</scope>
    <source>
        <strain evidence="4">EGGRZ-B1_66</strain>
        <tissue evidence="4">Body</tissue>
    </source>
</reference>
<comment type="similarity">
    <text evidence="1">Belongs to the multi antimicrobial extrusion (MATE) (TC 2.A.66.1) family.</text>
</comment>
<dbReference type="InterPro" id="IPR002528">
    <property type="entry name" value="MATE_fam"/>
</dbReference>
<proteinExistence type="inferred from homology"/>
<sequence>MDPVKDPHGNYFNSPLQTKINIDRNVKSVVTISTNPNNSKENCPESEHDKSDHQSPNTNILRRIYPEGSFQELKELLKLYIPISLTMMIMLSLTPVAIAFVGTHGKEAVSYVGLAFSFFNVTGLAVVSGAQMACDTLFSQTFGSGNRHNLGIQLQRGCVISLLICVPCVSLHLICEPLMLLLQQDPTHAKLAQEYLYYLCPACFVSSADAASLHFQFYAIGNLMHKYYQVQVGL</sequence>
<feature type="transmembrane region" description="Helical" evidence="3">
    <location>
        <begin position="195"/>
        <end position="219"/>
    </location>
</feature>
<keyword evidence="3" id="KW-0472">Membrane</keyword>
<dbReference type="EMBL" id="JBJKFK010000492">
    <property type="protein sequence ID" value="KAL3316716.1"/>
    <property type="molecule type" value="Genomic_DNA"/>
</dbReference>
<keyword evidence="3" id="KW-0812">Transmembrane</keyword>
<evidence type="ECO:0000313" key="4">
    <source>
        <dbReference type="EMBL" id="KAL3316716.1"/>
    </source>
</evidence>
<gene>
    <name evidence="4" type="ORF">Ciccas_004623</name>
</gene>
<feature type="transmembrane region" description="Helical" evidence="3">
    <location>
        <begin position="108"/>
        <end position="133"/>
    </location>
</feature>
<feature type="transmembrane region" description="Helical" evidence="3">
    <location>
        <begin position="79"/>
        <end position="102"/>
    </location>
</feature>
<keyword evidence="5" id="KW-1185">Reference proteome</keyword>
<dbReference type="AlphaFoldDB" id="A0ABD2QEH0"/>
<feature type="transmembrane region" description="Helical" evidence="3">
    <location>
        <begin position="154"/>
        <end position="175"/>
    </location>
</feature>
<dbReference type="Pfam" id="PF01554">
    <property type="entry name" value="MatE"/>
    <property type="match status" value="1"/>
</dbReference>
<organism evidence="4 5">
    <name type="scientific">Cichlidogyrus casuarinus</name>
    <dbReference type="NCBI Taxonomy" id="1844966"/>
    <lineage>
        <taxon>Eukaryota</taxon>
        <taxon>Metazoa</taxon>
        <taxon>Spiralia</taxon>
        <taxon>Lophotrochozoa</taxon>
        <taxon>Platyhelminthes</taxon>
        <taxon>Monogenea</taxon>
        <taxon>Monopisthocotylea</taxon>
        <taxon>Dactylogyridea</taxon>
        <taxon>Ancyrocephalidae</taxon>
        <taxon>Cichlidogyrus</taxon>
    </lineage>
</organism>
<evidence type="ECO:0000256" key="1">
    <source>
        <dbReference type="ARBA" id="ARBA00010199"/>
    </source>
</evidence>
<evidence type="ECO:0000256" key="3">
    <source>
        <dbReference type="SAM" id="Phobius"/>
    </source>
</evidence>
<keyword evidence="3" id="KW-1133">Transmembrane helix</keyword>
<evidence type="ECO:0008006" key="6">
    <source>
        <dbReference type="Google" id="ProtNLM"/>
    </source>
</evidence>
<name>A0ABD2QEH0_9PLAT</name>
<evidence type="ECO:0000256" key="2">
    <source>
        <dbReference type="SAM" id="MobiDB-lite"/>
    </source>
</evidence>
<feature type="compositionally biased region" description="Basic and acidic residues" evidence="2">
    <location>
        <begin position="42"/>
        <end position="53"/>
    </location>
</feature>
<dbReference type="Proteomes" id="UP001626550">
    <property type="component" value="Unassembled WGS sequence"/>
</dbReference>